<evidence type="ECO:0000256" key="3">
    <source>
        <dbReference type="ARBA" id="ARBA00022630"/>
    </source>
</evidence>
<dbReference type="GO" id="GO:0050660">
    <property type="term" value="F:flavin adenine dinucleotide binding"/>
    <property type="evidence" value="ECO:0007669"/>
    <property type="project" value="InterPro"/>
</dbReference>
<dbReference type="GO" id="GO:0004499">
    <property type="term" value="F:N,N-dimethylaniline monooxygenase activity"/>
    <property type="evidence" value="ECO:0007669"/>
    <property type="project" value="InterPro"/>
</dbReference>
<keyword evidence="7 8" id="KW-0503">Monooxygenase</keyword>
<keyword evidence="10" id="KW-1185">Reference proteome</keyword>
<keyword evidence="4 8" id="KW-0274">FAD</keyword>
<dbReference type="PANTHER" id="PTHR23023">
    <property type="entry name" value="DIMETHYLANILINE MONOOXYGENASE"/>
    <property type="match status" value="1"/>
</dbReference>
<dbReference type="Gene3D" id="3.50.50.60">
    <property type="entry name" value="FAD/NAD(P)-binding domain"/>
    <property type="match status" value="2"/>
</dbReference>
<keyword evidence="6 8" id="KW-0560">Oxidoreductase</keyword>
<dbReference type="SUPFAM" id="SSF51905">
    <property type="entry name" value="FAD/NAD(P)-binding domain"/>
    <property type="match status" value="1"/>
</dbReference>
<dbReference type="AlphaFoldDB" id="A0A482WIS8"/>
<name>A0A482WIS8_LAOST</name>
<dbReference type="GO" id="GO:0050661">
    <property type="term" value="F:NADP binding"/>
    <property type="evidence" value="ECO:0007669"/>
    <property type="project" value="InterPro"/>
</dbReference>
<dbReference type="PRINTS" id="PR00370">
    <property type="entry name" value="FMOXYGENASE"/>
</dbReference>
<dbReference type="InterPro" id="IPR020946">
    <property type="entry name" value="Flavin_mOase-like"/>
</dbReference>
<comment type="similarity">
    <text evidence="2 8">Belongs to the FMO family.</text>
</comment>
<dbReference type="Proteomes" id="UP000291343">
    <property type="component" value="Unassembled WGS sequence"/>
</dbReference>
<dbReference type="EC" id="1.-.-.-" evidence="8"/>
<dbReference type="STRING" id="195883.A0A482WIS8"/>
<evidence type="ECO:0000256" key="2">
    <source>
        <dbReference type="ARBA" id="ARBA00009183"/>
    </source>
</evidence>
<dbReference type="EMBL" id="QKKF02034015">
    <property type="protein sequence ID" value="RZF33439.1"/>
    <property type="molecule type" value="Genomic_DNA"/>
</dbReference>
<gene>
    <name evidence="9" type="ORF">LSTR_LSTR014446</name>
</gene>
<dbReference type="InterPro" id="IPR000960">
    <property type="entry name" value="Flavin_mOase"/>
</dbReference>
<dbReference type="SMR" id="A0A482WIS8"/>
<organism evidence="9 10">
    <name type="scientific">Laodelphax striatellus</name>
    <name type="common">Small brown planthopper</name>
    <name type="synonym">Delphax striatella</name>
    <dbReference type="NCBI Taxonomy" id="195883"/>
    <lineage>
        <taxon>Eukaryota</taxon>
        <taxon>Metazoa</taxon>
        <taxon>Ecdysozoa</taxon>
        <taxon>Arthropoda</taxon>
        <taxon>Hexapoda</taxon>
        <taxon>Insecta</taxon>
        <taxon>Pterygota</taxon>
        <taxon>Neoptera</taxon>
        <taxon>Paraneoptera</taxon>
        <taxon>Hemiptera</taxon>
        <taxon>Auchenorrhyncha</taxon>
        <taxon>Fulgoroidea</taxon>
        <taxon>Delphacidae</taxon>
        <taxon>Criomorphinae</taxon>
        <taxon>Laodelphax</taxon>
    </lineage>
</organism>
<evidence type="ECO:0000256" key="1">
    <source>
        <dbReference type="ARBA" id="ARBA00001974"/>
    </source>
</evidence>
<comment type="caution">
    <text evidence="9">The sequence shown here is derived from an EMBL/GenBank/DDBJ whole genome shotgun (WGS) entry which is preliminary data.</text>
</comment>
<accession>A0A482WIS8</accession>
<reference evidence="9 10" key="1">
    <citation type="journal article" date="2017" name="Gigascience">
        <title>Genome sequence of the small brown planthopper, Laodelphax striatellus.</title>
        <authorList>
            <person name="Zhu J."/>
            <person name="Jiang F."/>
            <person name="Wang X."/>
            <person name="Yang P."/>
            <person name="Bao Y."/>
            <person name="Zhao W."/>
            <person name="Wang W."/>
            <person name="Lu H."/>
            <person name="Wang Q."/>
            <person name="Cui N."/>
            <person name="Li J."/>
            <person name="Chen X."/>
            <person name="Luo L."/>
            <person name="Yu J."/>
            <person name="Kang L."/>
            <person name="Cui F."/>
        </authorList>
    </citation>
    <scope>NUCLEOTIDE SEQUENCE [LARGE SCALE GENOMIC DNA]</scope>
    <source>
        <strain evidence="9">Lst14</strain>
    </source>
</reference>
<evidence type="ECO:0000256" key="5">
    <source>
        <dbReference type="ARBA" id="ARBA00022857"/>
    </source>
</evidence>
<comment type="cofactor">
    <cofactor evidence="1 8">
        <name>FAD</name>
        <dbReference type="ChEBI" id="CHEBI:57692"/>
    </cofactor>
</comment>
<evidence type="ECO:0000313" key="10">
    <source>
        <dbReference type="Proteomes" id="UP000291343"/>
    </source>
</evidence>
<evidence type="ECO:0000256" key="6">
    <source>
        <dbReference type="ARBA" id="ARBA00023002"/>
    </source>
</evidence>
<dbReference type="OrthoDB" id="66881at2759"/>
<dbReference type="FunFam" id="3.50.50.60:FF:000138">
    <property type="entry name" value="Flavin-containing monooxygenase"/>
    <property type="match status" value="1"/>
</dbReference>
<keyword evidence="3 8" id="KW-0285">Flavoprotein</keyword>
<sequence length="436" mass="49723">MKMAKQSVVIVGGGVSGLCAGRHLLKYPHKYNVVIYEMASEIGGSWIYTDRIGTDENGCPVHTSMYANLRTNLAKESMAYPDFPFKENEASYLPREDVLNYINDYTDHFDVRKLVKTLHKVDKISRKDNKWSINVTNCKTNEKVESTCDIVIICNGHCSVPRKAKIEGMETFPGSQIHSHDYRKTAPYSEQTVLVVGAGPSGLDISCDLAKIAKQVYLRHHSKYISGNKFPDNLIQKPDVVRISDKKIIFKDDTEITVDSIIYCTGYNHEFLFLDDSCQITVDDNYVRPLYKQIINVNHPTMCFLGLQKYGPLFPLVDLQMRFYLSYLEQNFATTEEMTKDVEQFENSKKAAGTVKNHYHAIPAGLCEVYLEELVRLAKIEPIPTVMLRIHFHSAMSIMTDFMNFRKNVYKAIDGENFKLNGKVVEYKKPCPGIKC</sequence>
<dbReference type="Pfam" id="PF00743">
    <property type="entry name" value="FMO-like"/>
    <property type="match status" value="2"/>
</dbReference>
<evidence type="ECO:0000256" key="4">
    <source>
        <dbReference type="ARBA" id="ARBA00022827"/>
    </source>
</evidence>
<keyword evidence="5" id="KW-0521">NADP</keyword>
<evidence type="ECO:0000256" key="8">
    <source>
        <dbReference type="RuleBase" id="RU361177"/>
    </source>
</evidence>
<evidence type="ECO:0000256" key="7">
    <source>
        <dbReference type="ARBA" id="ARBA00023033"/>
    </source>
</evidence>
<dbReference type="InterPro" id="IPR036188">
    <property type="entry name" value="FAD/NAD-bd_sf"/>
</dbReference>
<protein>
    <recommendedName>
        <fullName evidence="8">Flavin-containing monooxygenase</fullName>
        <ecNumber evidence="8">1.-.-.-</ecNumber>
    </recommendedName>
</protein>
<dbReference type="InParanoid" id="A0A482WIS8"/>
<evidence type="ECO:0000313" key="9">
    <source>
        <dbReference type="EMBL" id="RZF33439.1"/>
    </source>
</evidence>
<dbReference type="PIRSF" id="PIRSF000332">
    <property type="entry name" value="FMO"/>
    <property type="match status" value="1"/>
</dbReference>
<dbReference type="InterPro" id="IPR050346">
    <property type="entry name" value="FMO-like"/>
</dbReference>
<proteinExistence type="inferred from homology"/>